<dbReference type="PANTHER" id="PTHR43503:SF2">
    <property type="entry name" value="NEGATIVE REGULATOR OF SPORULATION MDS3-RELATED"/>
    <property type="match status" value="1"/>
</dbReference>
<dbReference type="GO" id="GO:0045454">
    <property type="term" value="P:cell redox homeostasis"/>
    <property type="evidence" value="ECO:0007669"/>
    <property type="project" value="TreeGrafter"/>
</dbReference>
<dbReference type="InParanoid" id="A0A162Q4J4"/>
<sequence length="421" mass="47123">MQSTLQMQSISEIITQVQSTTGEVPPPLVGASISVVGDHVYVFAGRLVASRKMTNTMYVLNLSTLVWSRHIPSPDSAQPPHPRYFHSASIYENKIIVFGGMGHSPASEDGLCVLDDINVFDIETMDWFRPEISISLCTPRPRYAHLSTVTGDEMVIVGGQDMSNNYLGEMNVLDLKKWEWIHVNTFEKHVGAYRSIVIAPPVSAQIPCVPAENQDNRTDAKDHPGTNRTSTIHPLHSQGNYLSSQGTNPIYLYTNYNFSDVKRELQLVFAELSSVFKDCSSSMAGTHMPPGLRFPTGHVLGHYLILSGTYLSPQSQSYTMWALNLDTFKWSRIETGPVFGSGSWNRGVLHEKTNRFMVFGNRDRILLDDYNNRQVNFEHIAIVDMEAFGIYKLPEVTCSSLAQDMGLRLLNEPAVSDFKII</sequence>
<accession>A0A162Q4J4</accession>
<dbReference type="GO" id="GO:0005829">
    <property type="term" value="C:cytosol"/>
    <property type="evidence" value="ECO:0007669"/>
    <property type="project" value="TreeGrafter"/>
</dbReference>
<dbReference type="EMBL" id="KV440972">
    <property type="protein sequence ID" value="OAD79996.1"/>
    <property type="molecule type" value="Genomic_DNA"/>
</dbReference>
<dbReference type="InterPro" id="IPR015915">
    <property type="entry name" value="Kelch-typ_b-propeller"/>
</dbReference>
<protein>
    <submittedName>
        <fullName evidence="2">Uncharacterized protein</fullName>
    </submittedName>
</protein>
<dbReference type="Proteomes" id="UP000077315">
    <property type="component" value="Unassembled WGS sequence"/>
</dbReference>
<organism evidence="2 3">
    <name type="scientific">Phycomyces blakesleeanus (strain ATCC 8743b / DSM 1359 / FGSC 10004 / NBRC 33097 / NRRL 1555)</name>
    <dbReference type="NCBI Taxonomy" id="763407"/>
    <lineage>
        <taxon>Eukaryota</taxon>
        <taxon>Fungi</taxon>
        <taxon>Fungi incertae sedis</taxon>
        <taxon>Mucoromycota</taxon>
        <taxon>Mucoromycotina</taxon>
        <taxon>Mucoromycetes</taxon>
        <taxon>Mucorales</taxon>
        <taxon>Phycomycetaceae</taxon>
        <taxon>Phycomyces</taxon>
    </lineage>
</organism>
<dbReference type="AlphaFoldDB" id="A0A162Q4J4"/>
<keyword evidence="3" id="KW-1185">Reference proteome</keyword>
<evidence type="ECO:0000313" key="2">
    <source>
        <dbReference type="EMBL" id="OAD79996.1"/>
    </source>
</evidence>
<dbReference type="VEuPathDB" id="FungiDB:PHYBLDRAFT_106032"/>
<dbReference type="GeneID" id="28988839"/>
<name>A0A162Q4J4_PHYB8</name>
<evidence type="ECO:0000256" key="1">
    <source>
        <dbReference type="SAM" id="MobiDB-lite"/>
    </source>
</evidence>
<dbReference type="SUPFAM" id="SSF117281">
    <property type="entry name" value="Kelch motif"/>
    <property type="match status" value="1"/>
</dbReference>
<dbReference type="GO" id="GO:0005739">
    <property type="term" value="C:mitochondrion"/>
    <property type="evidence" value="ECO:0007669"/>
    <property type="project" value="TreeGrafter"/>
</dbReference>
<dbReference type="Pfam" id="PF24681">
    <property type="entry name" value="Kelch_KLHDC2_KLHL20_DRC7"/>
    <property type="match status" value="1"/>
</dbReference>
<feature type="region of interest" description="Disordered" evidence="1">
    <location>
        <begin position="214"/>
        <end position="237"/>
    </location>
</feature>
<dbReference type="PANTHER" id="PTHR43503">
    <property type="entry name" value="MCG48959-RELATED"/>
    <property type="match status" value="1"/>
</dbReference>
<feature type="non-terminal residue" evidence="2">
    <location>
        <position position="421"/>
    </location>
</feature>
<dbReference type="Gene3D" id="2.120.10.80">
    <property type="entry name" value="Kelch-type beta propeller"/>
    <property type="match status" value="1"/>
</dbReference>
<dbReference type="OrthoDB" id="10001928at2759"/>
<gene>
    <name evidence="2" type="ORF">PHYBLDRAFT_106032</name>
</gene>
<dbReference type="STRING" id="763407.A0A162Q4J4"/>
<dbReference type="FunCoup" id="A0A162Q4J4">
    <property type="interactions" value="141"/>
</dbReference>
<dbReference type="RefSeq" id="XP_018298036.1">
    <property type="nucleotide sequence ID" value="XM_018427933.1"/>
</dbReference>
<reference evidence="3" key="1">
    <citation type="submission" date="2015-06" db="EMBL/GenBank/DDBJ databases">
        <title>Expansion of signal transduction pathways in fungi by whole-genome duplication.</title>
        <authorList>
            <consortium name="DOE Joint Genome Institute"/>
            <person name="Corrochano L.M."/>
            <person name="Kuo A."/>
            <person name="Marcet-Houben M."/>
            <person name="Polaino S."/>
            <person name="Salamov A."/>
            <person name="Villalobos J.M."/>
            <person name="Alvarez M.I."/>
            <person name="Avalos J."/>
            <person name="Benito E.P."/>
            <person name="Benoit I."/>
            <person name="Burger G."/>
            <person name="Camino L.P."/>
            <person name="Canovas D."/>
            <person name="Cerda-Olmedo E."/>
            <person name="Cheng J.-F."/>
            <person name="Dominguez A."/>
            <person name="Elias M."/>
            <person name="Eslava A.P."/>
            <person name="Glaser F."/>
            <person name="Grimwood J."/>
            <person name="Gutierrez G."/>
            <person name="Heitman J."/>
            <person name="Henrissat B."/>
            <person name="Iturriaga E.A."/>
            <person name="Lang B.F."/>
            <person name="Lavin J.L."/>
            <person name="Lee S."/>
            <person name="Li W."/>
            <person name="Lindquist E."/>
            <person name="Lopez-Garcia S."/>
            <person name="Luque E.M."/>
            <person name="Marcos A.T."/>
            <person name="Martin J."/>
            <person name="McCluskey K."/>
            <person name="Medina H.R."/>
            <person name="Miralles-Duran A."/>
            <person name="Miyazaki A."/>
            <person name="Munoz-Torres E."/>
            <person name="Oguiza J.A."/>
            <person name="Ohm R."/>
            <person name="Olmedo M."/>
            <person name="Orejas M."/>
            <person name="Ortiz-Castellanos L."/>
            <person name="Pisabarro A.G."/>
            <person name="Rodriguez-Romero J."/>
            <person name="Ruiz-Herrera J."/>
            <person name="Ruiz-Vazquez R."/>
            <person name="Sanz C."/>
            <person name="Schackwitz W."/>
            <person name="Schmutz J."/>
            <person name="Shahriari M."/>
            <person name="Shelest E."/>
            <person name="Silva-Franco F."/>
            <person name="Soanes D."/>
            <person name="Syed K."/>
            <person name="Tagua V.G."/>
            <person name="Talbot N.J."/>
            <person name="Thon M."/>
            <person name="De vries R.P."/>
            <person name="Wiebenga A."/>
            <person name="Yadav J.S."/>
            <person name="Braun E.L."/>
            <person name="Baker S."/>
            <person name="Garre V."/>
            <person name="Horwitz B."/>
            <person name="Torres-Martinez S."/>
            <person name="Idnurm A."/>
            <person name="Herrera-Estrella A."/>
            <person name="Gabaldon T."/>
            <person name="Grigoriev I.V."/>
        </authorList>
    </citation>
    <scope>NUCLEOTIDE SEQUENCE [LARGE SCALE GENOMIC DNA]</scope>
    <source>
        <strain evidence="3">NRRL 1555(-)</strain>
    </source>
</reference>
<proteinExistence type="predicted"/>
<feature type="compositionally biased region" description="Basic and acidic residues" evidence="1">
    <location>
        <begin position="214"/>
        <end position="225"/>
    </location>
</feature>
<evidence type="ECO:0000313" key="3">
    <source>
        <dbReference type="Proteomes" id="UP000077315"/>
    </source>
</evidence>
<feature type="compositionally biased region" description="Polar residues" evidence="1">
    <location>
        <begin position="226"/>
        <end position="237"/>
    </location>
</feature>